<reference evidence="1 2" key="1">
    <citation type="submission" date="2014-02" db="EMBL/GenBank/DDBJ databases">
        <authorList>
            <person name="Sears C."/>
            <person name="Carroll K."/>
            <person name="Sack B.R."/>
            <person name="Qadri F."/>
            <person name="Myers L.L."/>
            <person name="Chung G.-T."/>
            <person name="Escheverria P."/>
            <person name="Fraser C.M."/>
            <person name="Sadzewicz L."/>
            <person name="Shefchek K.A."/>
            <person name="Tallon L."/>
            <person name="Das S.P."/>
            <person name="Daugherty S."/>
            <person name="Mongodin E.F."/>
        </authorList>
    </citation>
    <scope>NUCLEOTIDE SEQUENCE [LARGE SCALE GENOMIC DNA]</scope>
    <source>
        <strain evidence="1 2">S36L11</strain>
    </source>
</reference>
<sequence length="83" mass="9305">MKKLNSIKLNGLNKSNLESRDMANLYGGNYCAFGSDNLKSNTDTGKCSCLCSNQYNEHNYYSDLGLDHEADFFKYTNGMSPTK</sequence>
<proteinExistence type="predicted"/>
<dbReference type="Proteomes" id="UP000022082">
    <property type="component" value="Unassembled WGS sequence"/>
</dbReference>
<gene>
    <name evidence="1" type="ORF">M136_4419</name>
</gene>
<accession>A0A015Y3D7</accession>
<comment type="caution">
    <text evidence="1">The sequence shown here is derived from an EMBL/GenBank/DDBJ whole genome shotgun (WGS) entry which is preliminary data.</text>
</comment>
<dbReference type="NCBIfam" id="TIGR04149">
    <property type="entry name" value="GG_sam_targ_CFB"/>
    <property type="match status" value="1"/>
</dbReference>
<name>A0A015Y3D7_BACFG</name>
<evidence type="ECO:0000313" key="2">
    <source>
        <dbReference type="Proteomes" id="UP000022082"/>
    </source>
</evidence>
<organism evidence="1 2">
    <name type="scientific">Bacteroides fragilis str. S36L11</name>
    <dbReference type="NCBI Taxonomy" id="1339327"/>
    <lineage>
        <taxon>Bacteria</taxon>
        <taxon>Pseudomonadati</taxon>
        <taxon>Bacteroidota</taxon>
        <taxon>Bacteroidia</taxon>
        <taxon>Bacteroidales</taxon>
        <taxon>Bacteroidaceae</taxon>
        <taxon>Bacteroides</taxon>
    </lineage>
</organism>
<dbReference type="InterPro" id="IPR026408">
    <property type="entry name" value="GG_sam_targ_CFB"/>
</dbReference>
<dbReference type="RefSeq" id="WP_032557643.1">
    <property type="nucleotide sequence ID" value="NZ_JGDJ01000286.1"/>
</dbReference>
<dbReference type="AlphaFoldDB" id="A0A015Y3D7"/>
<dbReference type="PATRIC" id="fig|1339327.3.peg.4906"/>
<evidence type="ECO:0000313" key="1">
    <source>
        <dbReference type="EMBL" id="EXZ26452.1"/>
    </source>
</evidence>
<dbReference type="EMBL" id="JGDJ01000286">
    <property type="protein sequence ID" value="EXZ26452.1"/>
    <property type="molecule type" value="Genomic_DNA"/>
</dbReference>
<protein>
    <submittedName>
        <fullName evidence="1">Natural product, GG-Bacteroidales family domain protein</fullName>
    </submittedName>
</protein>